<comment type="caution">
    <text evidence="3">The sequence shown here is derived from an EMBL/GenBank/DDBJ whole genome shotgun (WGS) entry which is preliminary data.</text>
</comment>
<accession>A0ABU0FLB8</accession>
<dbReference type="InterPro" id="IPR057580">
    <property type="entry name" value="Deam_C"/>
</dbReference>
<proteinExistence type="predicted"/>
<gene>
    <name evidence="3" type="ORF">J3R73_005187</name>
</gene>
<evidence type="ECO:0000313" key="4">
    <source>
        <dbReference type="Proteomes" id="UP001237448"/>
    </source>
</evidence>
<feature type="region of interest" description="Disordered" evidence="1">
    <location>
        <begin position="1"/>
        <end position="21"/>
    </location>
</feature>
<evidence type="ECO:0000313" key="3">
    <source>
        <dbReference type="EMBL" id="MDQ0395395.1"/>
    </source>
</evidence>
<feature type="compositionally biased region" description="Low complexity" evidence="1">
    <location>
        <begin position="323"/>
        <end position="338"/>
    </location>
</feature>
<evidence type="ECO:0000259" key="2">
    <source>
        <dbReference type="Pfam" id="PF24241"/>
    </source>
</evidence>
<keyword evidence="4" id="KW-1185">Reference proteome</keyword>
<feature type="compositionally biased region" description="Polar residues" evidence="1">
    <location>
        <begin position="378"/>
        <end position="389"/>
    </location>
</feature>
<reference evidence="3 4" key="1">
    <citation type="submission" date="2023-07" db="EMBL/GenBank/DDBJ databases">
        <title>Genomic Encyclopedia of Type Strains, Phase IV (KMG-IV): sequencing the most valuable type-strain genomes for metagenomic binning, comparative biology and taxonomic classification.</title>
        <authorList>
            <person name="Goeker M."/>
        </authorList>
    </citation>
    <scope>NUCLEOTIDE SEQUENCE [LARGE SCALE GENOMIC DNA]</scope>
    <source>
        <strain evidence="3 4">DSM 5896</strain>
    </source>
</reference>
<feature type="region of interest" description="Disordered" evidence="1">
    <location>
        <begin position="98"/>
        <end position="141"/>
    </location>
</feature>
<dbReference type="Proteomes" id="UP001237448">
    <property type="component" value="Unassembled WGS sequence"/>
</dbReference>
<dbReference type="EMBL" id="JAUSVK010000001">
    <property type="protein sequence ID" value="MDQ0395395.1"/>
    <property type="molecule type" value="Genomic_DNA"/>
</dbReference>
<protein>
    <recommendedName>
        <fullName evidence="2">Putative cytidine deaminase C-terminal domain-containing protein</fullName>
    </recommendedName>
</protein>
<dbReference type="Pfam" id="PF24241">
    <property type="entry name" value="Deam_C"/>
    <property type="match status" value="1"/>
</dbReference>
<feature type="compositionally biased region" description="Low complexity" evidence="1">
    <location>
        <begin position="121"/>
        <end position="130"/>
    </location>
</feature>
<feature type="domain" description="Putative cytidine deaminase C-terminal" evidence="2">
    <location>
        <begin position="444"/>
        <end position="574"/>
    </location>
</feature>
<feature type="compositionally biased region" description="Basic and acidic residues" evidence="1">
    <location>
        <begin position="390"/>
        <end position="399"/>
    </location>
</feature>
<feature type="compositionally biased region" description="Pro residues" evidence="1">
    <location>
        <begin position="108"/>
        <end position="120"/>
    </location>
</feature>
<sequence>MALDNAAMPPAPPRPGAGTDIDLSASAASEIARTGGIAGVDPSPIAQALFPRLVQNNLKTNGGDIPAAKALAAADLRKPVSDTPVRYAYLLRTGKSGPGQSGILVPKPQAPLAPSAPPPSSGETPTGETPASPQSTGRVGYVGMPEEPLTAMPLSEFLSRYVKRGGLANAADLVAAGLFSALTLPSDMSEPYQGTLIPKSYSLLPFGGTDVPPAVSSYIWKEATKASTAGVDLNIVTRFRAENFSDFNSDINAARALLPDQPGPEDYKRYYLAGGYDFLFAPPQRPGGKVTVVALRTTAGWLSPAGPWWGDPDAWQRSQQPGATATTSSAAPTATADDPPARQPIQVQPSHGVDDAYDPADYQAARNAGLSHEAATVQAKNNYRNSNSKETTESDRNKNDTYINETANPPPPWTKALFDAKTQAETDYALKARTYQMANPGKTLRKPDVFAVGRIDDRTEYSVNQRSRPDYIDPNQDTLIGGHVRDLLADTDRTQNANEKQSNAHAELAVLQKFYDSGLTQGGTLRMIVTGQDLCRFCLRDLPVAANNSGLQELTIYQEFSGKTLIWKKGSDKFLTIDGVTK</sequence>
<feature type="region of interest" description="Disordered" evidence="1">
    <location>
        <begin position="306"/>
        <end position="413"/>
    </location>
</feature>
<organism evidence="3 4">
    <name type="scientific">Labrys monachus</name>
    <dbReference type="NCBI Taxonomy" id="217067"/>
    <lineage>
        <taxon>Bacteria</taxon>
        <taxon>Pseudomonadati</taxon>
        <taxon>Pseudomonadota</taxon>
        <taxon>Alphaproteobacteria</taxon>
        <taxon>Hyphomicrobiales</taxon>
        <taxon>Xanthobacteraceae</taxon>
        <taxon>Labrys</taxon>
    </lineage>
</organism>
<dbReference type="RefSeq" id="WP_307434052.1">
    <property type="nucleotide sequence ID" value="NZ_JAUSVK010000001.1"/>
</dbReference>
<evidence type="ECO:0000256" key="1">
    <source>
        <dbReference type="SAM" id="MobiDB-lite"/>
    </source>
</evidence>
<name>A0ABU0FLB8_9HYPH</name>